<organism evidence="2 3">
    <name type="scientific">Streptomyces longispororuber</name>
    <dbReference type="NCBI Taxonomy" id="68230"/>
    <lineage>
        <taxon>Bacteria</taxon>
        <taxon>Bacillati</taxon>
        <taxon>Actinomycetota</taxon>
        <taxon>Actinomycetes</taxon>
        <taxon>Kitasatosporales</taxon>
        <taxon>Streptomycetaceae</taxon>
        <taxon>Streptomyces</taxon>
    </lineage>
</organism>
<protein>
    <submittedName>
        <fullName evidence="2">Uncharacterized protein</fullName>
    </submittedName>
</protein>
<evidence type="ECO:0000313" key="3">
    <source>
        <dbReference type="Proteomes" id="UP000608024"/>
    </source>
</evidence>
<name>A0A918ZMI8_9ACTN</name>
<evidence type="ECO:0000313" key="2">
    <source>
        <dbReference type="EMBL" id="GHE59098.1"/>
    </source>
</evidence>
<dbReference type="RefSeq" id="WP_190136456.1">
    <property type="nucleotide sequence ID" value="NZ_BNBT01000037.1"/>
</dbReference>
<dbReference type="Proteomes" id="UP000608024">
    <property type="component" value="Unassembled WGS sequence"/>
</dbReference>
<keyword evidence="3" id="KW-1185">Reference proteome</keyword>
<evidence type="ECO:0000256" key="1">
    <source>
        <dbReference type="SAM" id="MobiDB-lite"/>
    </source>
</evidence>
<reference evidence="2" key="2">
    <citation type="submission" date="2020-09" db="EMBL/GenBank/DDBJ databases">
        <authorList>
            <person name="Sun Q."/>
            <person name="Ohkuma M."/>
        </authorList>
    </citation>
    <scope>NUCLEOTIDE SEQUENCE</scope>
    <source>
        <strain evidence="2">JCM 4784</strain>
    </source>
</reference>
<feature type="compositionally biased region" description="Basic and acidic residues" evidence="1">
    <location>
        <begin position="33"/>
        <end position="47"/>
    </location>
</feature>
<sequence>MTDAPASAHAPLATAHHPSLPPHTDRAVTAPEGHLDPAQPRKDLAAP</sequence>
<dbReference type="AlphaFoldDB" id="A0A918ZMI8"/>
<dbReference type="EMBL" id="BNBT01000037">
    <property type="protein sequence ID" value="GHE59098.1"/>
    <property type="molecule type" value="Genomic_DNA"/>
</dbReference>
<feature type="region of interest" description="Disordered" evidence="1">
    <location>
        <begin position="1"/>
        <end position="47"/>
    </location>
</feature>
<proteinExistence type="predicted"/>
<feature type="compositionally biased region" description="Low complexity" evidence="1">
    <location>
        <begin position="1"/>
        <end position="18"/>
    </location>
</feature>
<reference evidence="2" key="1">
    <citation type="journal article" date="2014" name="Int. J. Syst. Evol. Microbiol.">
        <title>Complete genome sequence of Corynebacterium casei LMG S-19264T (=DSM 44701T), isolated from a smear-ripened cheese.</title>
        <authorList>
            <consortium name="US DOE Joint Genome Institute (JGI-PGF)"/>
            <person name="Walter F."/>
            <person name="Albersmeier A."/>
            <person name="Kalinowski J."/>
            <person name="Ruckert C."/>
        </authorList>
    </citation>
    <scope>NUCLEOTIDE SEQUENCE</scope>
    <source>
        <strain evidence="2">JCM 4784</strain>
    </source>
</reference>
<comment type="caution">
    <text evidence="2">The sequence shown here is derived from an EMBL/GenBank/DDBJ whole genome shotgun (WGS) entry which is preliminary data.</text>
</comment>
<accession>A0A918ZMI8</accession>
<gene>
    <name evidence="2" type="ORF">GCM10018785_30450</name>
</gene>